<organism evidence="1 2">
    <name type="scientific">Phocaeicola intestinalis</name>
    <dbReference type="NCBI Taxonomy" id="2762212"/>
    <lineage>
        <taxon>Bacteria</taxon>
        <taxon>Pseudomonadati</taxon>
        <taxon>Bacteroidota</taxon>
        <taxon>Bacteroidia</taxon>
        <taxon>Bacteroidales</taxon>
        <taxon>Bacteroidaceae</taxon>
        <taxon>Phocaeicola</taxon>
    </lineage>
</organism>
<name>A0ABR8Y807_9BACT</name>
<evidence type="ECO:0000313" key="1">
    <source>
        <dbReference type="EMBL" id="MBD8040351.1"/>
    </source>
</evidence>
<dbReference type="RefSeq" id="WP_087210554.1">
    <property type="nucleotide sequence ID" value="NZ_JACSPP010000019.1"/>
</dbReference>
<dbReference type="PANTHER" id="PTHR41244">
    <property type="entry name" value="RHAMNAN SYNTHESIS F"/>
    <property type="match status" value="1"/>
</dbReference>
<protein>
    <submittedName>
        <fullName evidence="1">Glycoside hydrolase family 99-like domain-containing protein</fullName>
    </submittedName>
</protein>
<dbReference type="InterPro" id="IPR032719">
    <property type="entry name" value="WbsX"/>
</dbReference>
<evidence type="ECO:0000313" key="2">
    <source>
        <dbReference type="Proteomes" id="UP000620874"/>
    </source>
</evidence>
<dbReference type="Pfam" id="PF14307">
    <property type="entry name" value="Glyco_tran_WbsX"/>
    <property type="match status" value="1"/>
</dbReference>
<dbReference type="PANTHER" id="PTHR41244:SF1">
    <property type="entry name" value="GLYCOSYLTRANSFERASE"/>
    <property type="match status" value="1"/>
</dbReference>
<dbReference type="CDD" id="cd11579">
    <property type="entry name" value="Glyco_tran_WbsX"/>
    <property type="match status" value="1"/>
</dbReference>
<dbReference type="Gene3D" id="3.20.20.80">
    <property type="entry name" value="Glycosidases"/>
    <property type="match status" value="1"/>
</dbReference>
<accession>A0ABR8Y807</accession>
<proteinExistence type="predicted"/>
<sequence length="370" mass="43763">MKTKARVIAIYLPQFHPIPENDEWWGKGFTEWVNVAQARPLFRGHYQPHIPRDLGFYDLRMPEVREAQAEMARNAGIEGFMYWQYYFGKGKMLLERPFEEVLQSGKPDFPFCLGWANHSWQTKTWKRNASRKDGKTMIMEQRYDGVEQYKAHFMYNLPAFKDKRYITVDGKPVFTIWNPKDHPEEIKLMINIWRNLAVQNGLKGIHFIARQYMYSTLSDLLNMGFDAVYQERTANAMYEGSTEMFKHHVMNVLQKTTGHKVLLDKHDFKKCFKALVNDEASKIEVYPSLLSGYDRSPRAGRNAQMFYNFTPELWREHIKDVLSYVKFKDKEHNIIILKSWNEWGESNYVEPDIKYGTAILDVLKDELIVK</sequence>
<reference evidence="1 2" key="1">
    <citation type="submission" date="2020-08" db="EMBL/GenBank/DDBJ databases">
        <title>A Genomic Blueprint of the Chicken Gut Microbiome.</title>
        <authorList>
            <person name="Gilroy R."/>
            <person name="Ravi A."/>
            <person name="Getino M."/>
            <person name="Pursley I."/>
            <person name="Horton D.L."/>
            <person name="Alikhan N.-F."/>
            <person name="Baker D."/>
            <person name="Gharbi K."/>
            <person name="Hall N."/>
            <person name="Watson M."/>
            <person name="Adriaenssens E.M."/>
            <person name="Foster-Nyarko E."/>
            <person name="Jarju S."/>
            <person name="Secka A."/>
            <person name="Antonio M."/>
            <person name="Oren A."/>
            <person name="Chaudhuri R."/>
            <person name="La Ragione R.M."/>
            <person name="Hildebrand F."/>
            <person name="Pallen M.J."/>
        </authorList>
    </citation>
    <scope>NUCLEOTIDE SEQUENCE [LARGE SCALE GENOMIC DNA]</scope>
    <source>
        <strain evidence="1 2">Sa1CVN1</strain>
    </source>
</reference>
<keyword evidence="2" id="KW-1185">Reference proteome</keyword>
<dbReference type="EMBL" id="JACSPP010000019">
    <property type="protein sequence ID" value="MBD8040351.1"/>
    <property type="molecule type" value="Genomic_DNA"/>
</dbReference>
<dbReference type="Proteomes" id="UP000620874">
    <property type="component" value="Unassembled WGS sequence"/>
</dbReference>
<gene>
    <name evidence="1" type="ORF">H9625_07820</name>
</gene>
<comment type="caution">
    <text evidence="1">The sequence shown here is derived from an EMBL/GenBank/DDBJ whole genome shotgun (WGS) entry which is preliminary data.</text>
</comment>